<dbReference type="Proteomes" id="UP001162131">
    <property type="component" value="Unassembled WGS sequence"/>
</dbReference>
<proteinExistence type="predicted"/>
<organism evidence="1 2">
    <name type="scientific">Blepharisma stoltei</name>
    <dbReference type="NCBI Taxonomy" id="1481888"/>
    <lineage>
        <taxon>Eukaryota</taxon>
        <taxon>Sar</taxon>
        <taxon>Alveolata</taxon>
        <taxon>Ciliophora</taxon>
        <taxon>Postciliodesmatophora</taxon>
        <taxon>Heterotrichea</taxon>
        <taxon>Heterotrichida</taxon>
        <taxon>Blepharismidae</taxon>
        <taxon>Blepharisma</taxon>
    </lineage>
</organism>
<name>A0AAU9J200_9CILI</name>
<accession>A0AAU9J200</accession>
<evidence type="ECO:0000313" key="2">
    <source>
        <dbReference type="Proteomes" id="UP001162131"/>
    </source>
</evidence>
<dbReference type="EMBL" id="CAJZBQ010000019">
    <property type="protein sequence ID" value="CAG9317967.1"/>
    <property type="molecule type" value="Genomic_DNA"/>
</dbReference>
<comment type="caution">
    <text evidence="1">The sequence shown here is derived from an EMBL/GenBank/DDBJ whole genome shotgun (WGS) entry which is preliminary data.</text>
</comment>
<dbReference type="AlphaFoldDB" id="A0AAU9J200"/>
<gene>
    <name evidence="1" type="ORF">BSTOLATCC_MIC20272</name>
</gene>
<sequence length="81" mass="9815">MRLHLIHKDQSHHAFTFSIKKFKEKRCQWILGNSQNYKIHHALHNFTSSSVQLIIFCWSTEKKFRCIEYPFKILRDISNPI</sequence>
<keyword evidence="2" id="KW-1185">Reference proteome</keyword>
<evidence type="ECO:0000313" key="1">
    <source>
        <dbReference type="EMBL" id="CAG9317967.1"/>
    </source>
</evidence>
<reference evidence="1" key="1">
    <citation type="submission" date="2021-09" db="EMBL/GenBank/DDBJ databases">
        <authorList>
            <consortium name="AG Swart"/>
            <person name="Singh M."/>
            <person name="Singh A."/>
            <person name="Seah K."/>
            <person name="Emmerich C."/>
        </authorList>
    </citation>
    <scope>NUCLEOTIDE SEQUENCE</scope>
    <source>
        <strain evidence="1">ATCC30299</strain>
    </source>
</reference>
<protein>
    <submittedName>
        <fullName evidence="1">Uncharacterized protein</fullName>
    </submittedName>
</protein>